<organism evidence="1 2">
    <name type="scientific">Rattus norvegicus</name>
    <name type="common">Rat</name>
    <dbReference type="NCBI Taxonomy" id="10116"/>
    <lineage>
        <taxon>Eukaryota</taxon>
        <taxon>Metazoa</taxon>
        <taxon>Chordata</taxon>
        <taxon>Craniata</taxon>
        <taxon>Vertebrata</taxon>
        <taxon>Euteleostomi</taxon>
        <taxon>Mammalia</taxon>
        <taxon>Eutheria</taxon>
        <taxon>Euarchontoglires</taxon>
        <taxon>Glires</taxon>
        <taxon>Rodentia</taxon>
        <taxon>Myomorpha</taxon>
        <taxon>Muroidea</taxon>
        <taxon>Muridae</taxon>
        <taxon>Murinae</taxon>
        <taxon>Rattus</taxon>
    </lineage>
</organism>
<accession>A6K0S2</accession>
<feature type="non-terminal residue" evidence="1">
    <location>
        <position position="277"/>
    </location>
</feature>
<evidence type="ECO:0000313" key="1">
    <source>
        <dbReference type="EMBL" id="EDL88146.1"/>
    </source>
</evidence>
<dbReference type="EMBL" id="CH474011">
    <property type="protein sequence ID" value="EDL88146.1"/>
    <property type="molecule type" value="Genomic_DNA"/>
</dbReference>
<reference evidence="1 2" key="1">
    <citation type="submission" date="2005-09" db="EMBL/GenBank/DDBJ databases">
        <authorList>
            <person name="Mural R.J."/>
            <person name="Li P.W."/>
            <person name="Adams M.D."/>
            <person name="Amanatides P.G."/>
            <person name="Baden-Tillson H."/>
            <person name="Barnstead M."/>
            <person name="Chin S.H."/>
            <person name="Dew I."/>
            <person name="Evans C.A."/>
            <person name="Ferriera S."/>
            <person name="Flanigan M."/>
            <person name="Fosler C."/>
            <person name="Glodek A."/>
            <person name="Gu Z."/>
            <person name="Holt R.A."/>
            <person name="Jennings D."/>
            <person name="Kraft C.L."/>
            <person name="Lu F."/>
            <person name="Nguyen T."/>
            <person name="Nusskern D.R."/>
            <person name="Pfannkoch C.M."/>
            <person name="Sitter C."/>
            <person name="Sutton G.G."/>
            <person name="Venter J.C."/>
            <person name="Wang Z."/>
            <person name="Woodage T."/>
            <person name="Zheng X.H."/>
            <person name="Zhong F."/>
        </authorList>
    </citation>
    <scope>NUCLEOTIDE SEQUENCE [LARGE SCALE GENOMIC DNA]</scope>
    <source>
        <strain>BN</strain>
        <strain evidence="2">Sprague-Dawley</strain>
    </source>
</reference>
<name>A6K0S2_RAT</name>
<dbReference type="AlphaFoldDB" id="A6K0S2"/>
<protein>
    <submittedName>
        <fullName evidence="1">Similar to Evx1 (Predicted)</fullName>
    </submittedName>
</protein>
<dbReference type="Proteomes" id="UP000234681">
    <property type="component" value="Chromosome 4"/>
</dbReference>
<sequence>MSFASSDPSRQAFLLAPSLQIVMSRPGRPSSSPGLLPSEGFPLGWRWVAWPCYLELLLTLGGRGRSPHCRDRPHTPPTPELGLGLAQSSNPLLLFLSSGVVSEPTHEGQATAAGHDVAAPSRPRLLHLHDEPRGGRGRPALPLPVAPAPALLLARGPGCRVRRLGRRFALQRPPAPARHLPRALAALPATRTAVRLPPPTALPRAGARTGCLGRRPLLLPRLPQRPLQWAGAEGRRRLRLHLCLHLPLGLLPHVRPLCAQQGLLRGVGPERGGAPHQ</sequence>
<proteinExistence type="predicted"/>
<evidence type="ECO:0000313" key="2">
    <source>
        <dbReference type="Proteomes" id="UP000234681"/>
    </source>
</evidence>
<gene>
    <name evidence="1" type="primary">RGD1565788_predicted</name>
    <name evidence="1" type="ORF">rCG_52497</name>
</gene>